<dbReference type="PANTHER" id="PTHR11439:SF495">
    <property type="entry name" value="REVERSE TRANSCRIPTASE, RNA-DEPENDENT DNA POLYMERASE-RELATED"/>
    <property type="match status" value="1"/>
</dbReference>
<sequence>MSKESYRWMFDIKIILLDSMNYIPVSLENQANPHAGASEVTNSAGTSQTPIFNASEEKDEDVELIVVPSTVKNTEEKVKSRTSSTNSKKEEILTEPPQEKKVSSTDTSEDNPKIIAFRRELEEIALKHLGTISENNSTARNLTNPETGIFDEASSDEEEEPKKIAEALQDDSWVQAMQEELLQFKLQQVWVLVDLPHGMKEKVLTKMSFSSPVAIIEAIRFYVSQPLLLALFAPDHPKKIYKVVKALDKKIIIADSMYVDDIIFGSTKKSWCDEFEALMKSRFQMSSIGELTFFLGLQVKQNKAGIFISQDKYVVEILKKFDLINVTPKTSYLMLEKRIFKYLKSKPNLGLWYPRESPFDLEAFSDSDYGGSNLDRKSIIGGCQFLGQRLISWQCKKQTIVATFTTEAEYVAARKCAVTMKHNQSGGSLRNPDDRAGLKIVYFLRGFQPRVYNFSKLIFDAWWQLKSKTKFLMYPRFLQLILDIQTENKHPYLAVTLTKKIFRNMKRGFRGAPRPLLPTMLLVATTNPNAGQEHPDVAQSQPSSSTIPIPSTSLPPEQSPPPIPIPIPASTPTRIPETDPEPMEHTFEEPSPAHQHFSPPQEHAQGQMTLDDLLQVVPQLLTRVDSLEKDLKQTKLTMGSAIVKLVKKVKKLEDILKRRNMVLSASEEEESKAQGRKSQDDPLVSLVQGLVTPSKTTVNTSGEEQVEDISPTTLEAAKTLSRVASQKPKSIDKGRRYKRRKETKGKKVVTSLDFQEEVSTGAEGVNTGLKEFNTCSIKVSTVSQKEGKALMIIEEAPKKTKEQILQEEASLAEAIRLDTLEKEEEAKQIEAIHEFVQGMLGSDLQGEDFAKKMVDLVNQRKKHFAEERARAKRNKPMTQSQLRTYMMNYLKNQGTWKLSQLKNLSFEEVKEEFDKLVKQVESFAPINFEATKDSLKRFGKQIARKGLHSDKADEDESEDSKDDDPISGTNIPINPVPVAIKPPSIATYKIIKQGEKGVYQM</sequence>
<protein>
    <submittedName>
        <fullName evidence="3">Ribonuclease H-like domain-containing protein</fullName>
    </submittedName>
</protein>
<feature type="region of interest" description="Disordered" evidence="1">
    <location>
        <begin position="663"/>
        <end position="683"/>
    </location>
</feature>
<feature type="compositionally biased region" description="Acidic residues" evidence="1">
    <location>
        <begin position="952"/>
        <end position="962"/>
    </location>
</feature>
<proteinExistence type="predicted"/>
<feature type="compositionally biased region" description="Basic and acidic residues" evidence="1">
    <location>
        <begin position="87"/>
        <end position="103"/>
    </location>
</feature>
<evidence type="ECO:0000313" key="4">
    <source>
        <dbReference type="Proteomes" id="UP001151760"/>
    </source>
</evidence>
<dbReference type="Pfam" id="PF07727">
    <property type="entry name" value="RVT_2"/>
    <property type="match status" value="1"/>
</dbReference>
<reference evidence="3" key="2">
    <citation type="submission" date="2022-01" db="EMBL/GenBank/DDBJ databases">
        <authorList>
            <person name="Yamashiro T."/>
            <person name="Shiraishi A."/>
            <person name="Satake H."/>
            <person name="Nakayama K."/>
        </authorList>
    </citation>
    <scope>NUCLEOTIDE SEQUENCE</scope>
</reference>
<dbReference type="InterPro" id="IPR013103">
    <property type="entry name" value="RVT_2"/>
</dbReference>
<comment type="caution">
    <text evidence="3">The sequence shown here is derived from an EMBL/GenBank/DDBJ whole genome shotgun (WGS) entry which is preliminary data.</text>
</comment>
<feature type="region of interest" description="Disordered" evidence="1">
    <location>
        <begin position="946"/>
        <end position="979"/>
    </location>
</feature>
<dbReference type="PANTHER" id="PTHR11439">
    <property type="entry name" value="GAG-POL-RELATED RETROTRANSPOSON"/>
    <property type="match status" value="1"/>
</dbReference>
<accession>A0ABQ4YR31</accession>
<dbReference type="CDD" id="cd09272">
    <property type="entry name" value="RNase_HI_RT_Ty1"/>
    <property type="match status" value="1"/>
</dbReference>
<dbReference type="Proteomes" id="UP001151760">
    <property type="component" value="Unassembled WGS sequence"/>
</dbReference>
<feature type="region of interest" description="Disordered" evidence="1">
    <location>
        <begin position="136"/>
        <end position="159"/>
    </location>
</feature>
<name>A0ABQ4YR31_9ASTR</name>
<reference evidence="3" key="1">
    <citation type="journal article" date="2022" name="Int. J. Mol. Sci.">
        <title>Draft Genome of Tanacetum Coccineum: Genomic Comparison of Closely Related Tanacetum-Family Plants.</title>
        <authorList>
            <person name="Yamashiro T."/>
            <person name="Shiraishi A."/>
            <person name="Nakayama K."/>
            <person name="Satake H."/>
        </authorList>
    </citation>
    <scope>NUCLEOTIDE SEQUENCE</scope>
</reference>
<feature type="compositionally biased region" description="Low complexity" evidence="1">
    <location>
        <begin position="539"/>
        <end position="556"/>
    </location>
</feature>
<gene>
    <name evidence="3" type="ORF">Tco_0728969</name>
</gene>
<feature type="region of interest" description="Disordered" evidence="1">
    <location>
        <begin position="74"/>
        <end position="110"/>
    </location>
</feature>
<feature type="compositionally biased region" description="Pro residues" evidence="1">
    <location>
        <begin position="557"/>
        <end position="569"/>
    </location>
</feature>
<keyword evidence="4" id="KW-1185">Reference proteome</keyword>
<feature type="compositionally biased region" description="Basic and acidic residues" evidence="1">
    <location>
        <begin position="671"/>
        <end position="680"/>
    </location>
</feature>
<evidence type="ECO:0000259" key="2">
    <source>
        <dbReference type="Pfam" id="PF07727"/>
    </source>
</evidence>
<feature type="domain" description="Reverse transcriptase Ty1/copia-type" evidence="2">
    <location>
        <begin position="248"/>
        <end position="330"/>
    </location>
</feature>
<organism evidence="3 4">
    <name type="scientific">Tanacetum coccineum</name>
    <dbReference type="NCBI Taxonomy" id="301880"/>
    <lineage>
        <taxon>Eukaryota</taxon>
        <taxon>Viridiplantae</taxon>
        <taxon>Streptophyta</taxon>
        <taxon>Embryophyta</taxon>
        <taxon>Tracheophyta</taxon>
        <taxon>Spermatophyta</taxon>
        <taxon>Magnoliopsida</taxon>
        <taxon>eudicotyledons</taxon>
        <taxon>Gunneridae</taxon>
        <taxon>Pentapetalae</taxon>
        <taxon>asterids</taxon>
        <taxon>campanulids</taxon>
        <taxon>Asterales</taxon>
        <taxon>Asteraceae</taxon>
        <taxon>Asteroideae</taxon>
        <taxon>Anthemideae</taxon>
        <taxon>Anthemidinae</taxon>
        <taxon>Tanacetum</taxon>
    </lineage>
</organism>
<feature type="compositionally biased region" description="Polar residues" evidence="1">
    <location>
        <begin position="136"/>
        <end position="146"/>
    </location>
</feature>
<evidence type="ECO:0000256" key="1">
    <source>
        <dbReference type="SAM" id="MobiDB-lite"/>
    </source>
</evidence>
<dbReference type="EMBL" id="BQNB010010572">
    <property type="protein sequence ID" value="GJS79088.1"/>
    <property type="molecule type" value="Genomic_DNA"/>
</dbReference>
<feature type="region of interest" description="Disordered" evidence="1">
    <location>
        <begin position="720"/>
        <end position="742"/>
    </location>
</feature>
<feature type="region of interest" description="Disordered" evidence="1">
    <location>
        <begin position="527"/>
        <end position="605"/>
    </location>
</feature>
<evidence type="ECO:0000313" key="3">
    <source>
        <dbReference type="EMBL" id="GJS79088.1"/>
    </source>
</evidence>